<evidence type="ECO:0000313" key="2">
    <source>
        <dbReference type="EMBL" id="ALB62559.1"/>
    </source>
</evidence>
<evidence type="ECO:0000256" key="1">
    <source>
        <dbReference type="SAM" id="Phobius"/>
    </source>
</evidence>
<keyword evidence="3" id="KW-1185">Reference proteome</keyword>
<reference evidence="3" key="2">
    <citation type="submission" date="2015-09" db="EMBL/GenBank/DDBJ databases">
        <title>Cronobacter genome sequencing and assembly.</title>
        <authorList>
            <person name="Descombes P."/>
            <person name="Baert L."/>
            <person name="Ngom-Bru C."/>
            <person name="Barretto C."/>
        </authorList>
    </citation>
    <scope>NUCLEOTIDE SEQUENCE [LARGE SCALE GENOMIC DNA]</scope>
    <source>
        <strain evidence="3">LMG 26250</strain>
    </source>
</reference>
<dbReference type="EMBL" id="CP012264">
    <property type="protein sequence ID" value="ALB62559.1"/>
    <property type="molecule type" value="Genomic_DNA"/>
</dbReference>
<organism evidence="2 3">
    <name type="scientific">Cronobacter condimenti 1330</name>
    <dbReference type="NCBI Taxonomy" id="1073999"/>
    <lineage>
        <taxon>Bacteria</taxon>
        <taxon>Pseudomonadati</taxon>
        <taxon>Pseudomonadota</taxon>
        <taxon>Gammaproteobacteria</taxon>
        <taxon>Enterobacterales</taxon>
        <taxon>Enterobacteriaceae</taxon>
        <taxon>Cronobacter</taxon>
    </lineage>
</organism>
<proteinExistence type="predicted"/>
<keyword evidence="1" id="KW-0812">Transmembrane</keyword>
<keyword evidence="1" id="KW-1133">Transmembrane helix</keyword>
<dbReference type="Proteomes" id="UP000067320">
    <property type="component" value="Chromosome"/>
</dbReference>
<sequence>MAGFFVLHMGLGEMRRGGEIVPFVIQTLKALVAVALPVGFLLHQAQIRFAVERHKQPTGPMRTLIS</sequence>
<reference evidence="2 3" key="3">
    <citation type="journal article" date="2016" name="Genome Announc.">
        <title>Fully Closed Genome Sequences of Five Type Strains of the Genus Cronobacter and One Cronobacter sakazakii Strain.</title>
        <authorList>
            <person name="Moine D."/>
            <person name="Kassam M."/>
            <person name="Baert L."/>
            <person name="Tang Y."/>
            <person name="Barretto C."/>
            <person name="Ngom Bru C."/>
            <person name="Klijn A."/>
            <person name="Descombes P."/>
        </authorList>
    </citation>
    <scope>NUCLEOTIDE SEQUENCE [LARGE SCALE GENOMIC DNA]</scope>
    <source>
        <strain evidence="2 3">LMG 26250</strain>
    </source>
</reference>
<protein>
    <submittedName>
        <fullName evidence="2">Uncharacterized protein</fullName>
    </submittedName>
</protein>
<reference evidence="3" key="1">
    <citation type="submission" date="2015-07" db="EMBL/GenBank/DDBJ databases">
        <authorList>
            <person name="Moine D."/>
            <person name="Kassam M."/>
        </authorList>
    </citation>
    <scope>NUCLEOTIDE SEQUENCE [LARGE SCALE GENOMIC DNA]</scope>
    <source>
        <strain evidence="3">LMG 26250</strain>
    </source>
</reference>
<keyword evidence="1" id="KW-0472">Membrane</keyword>
<name>A0ABN4IBI3_9ENTR</name>
<feature type="transmembrane region" description="Helical" evidence="1">
    <location>
        <begin position="20"/>
        <end position="42"/>
    </location>
</feature>
<gene>
    <name evidence="2" type="ORF">AFK62_08635</name>
</gene>
<accession>A0ABN4IBI3</accession>
<evidence type="ECO:0000313" key="3">
    <source>
        <dbReference type="Proteomes" id="UP000067320"/>
    </source>
</evidence>